<feature type="domain" description="S1 motif" evidence="5">
    <location>
        <begin position="16"/>
        <end position="84"/>
    </location>
</feature>
<dbReference type="NCBIfam" id="NF005208">
    <property type="entry name" value="PRK06676.1"/>
    <property type="match status" value="1"/>
</dbReference>
<dbReference type="Pfam" id="PF00575">
    <property type="entry name" value="S1"/>
    <property type="match status" value="4"/>
</dbReference>
<evidence type="ECO:0000256" key="1">
    <source>
        <dbReference type="ARBA" id="ARBA00006767"/>
    </source>
</evidence>
<keyword evidence="3" id="KW-0687">Ribonucleoprotein</keyword>
<dbReference type="PROSITE" id="PS50126">
    <property type="entry name" value="S1"/>
    <property type="match status" value="4"/>
</dbReference>
<dbReference type="SMART" id="SM00316">
    <property type="entry name" value="S1"/>
    <property type="match status" value="4"/>
</dbReference>
<evidence type="ECO:0000256" key="4">
    <source>
        <dbReference type="ARBA" id="ARBA00025604"/>
    </source>
</evidence>
<dbReference type="RefSeq" id="WP_071618876.1">
    <property type="nucleotide sequence ID" value="NZ_MINN01000085.1"/>
</dbReference>
<comment type="similarity">
    <text evidence="1">Belongs to the bacterial ribosomal protein bS1 family.</text>
</comment>
<dbReference type="PANTHER" id="PTHR10724">
    <property type="entry name" value="30S RIBOSOMAL PROTEIN S1"/>
    <property type="match status" value="1"/>
</dbReference>
<accession>A0A1J6W1L2</accession>
<dbReference type="Proteomes" id="UP000182062">
    <property type="component" value="Unassembled WGS sequence"/>
</dbReference>
<keyword evidence="2 6" id="KW-0689">Ribosomal protein</keyword>
<evidence type="ECO:0000256" key="3">
    <source>
        <dbReference type="ARBA" id="ARBA00023274"/>
    </source>
</evidence>
<sequence length="377" mass="41971">MMEDMNGIEVKNLEIGEKVKGTVTKVEEKQVLVDVQDSKVDGIIPISELSSLHIEKASDVVSEGDVLELIVTKVEEELLVLSKRKVDAEKAWEEMKSRFEKGEIFEAEVKDVVKGGLVVDLGVRGFVPASLVEDHYVEDFSDYKDKVLTFKIVELDQEKNRLILSHRAVVEAEKQEQKKQLLTDIESGAVLEGTVQRITDFGAFVDIGGVDGLVHISQLSHEHVEKPSDVVTEGQKVQVKVLSVDRDNERISLSIKETLPGPWSDISEKAPKGSVLDGVVKRLVSYGAFVEVFPGVEGLVHISQISHKHIGTPHEVLKEDQSVKVKVLDVNESDQRLSLSIKALEEKEEEVTDYEMPEENTGFQLGEMIGDKLKDLK</sequence>
<feature type="domain" description="S1 motif" evidence="5">
    <location>
        <begin position="188"/>
        <end position="256"/>
    </location>
</feature>
<dbReference type="GO" id="GO:0006412">
    <property type="term" value="P:translation"/>
    <property type="evidence" value="ECO:0007669"/>
    <property type="project" value="TreeGrafter"/>
</dbReference>
<dbReference type="PRINTS" id="PR00681">
    <property type="entry name" value="RIBOSOMALS1"/>
</dbReference>
<dbReference type="Gene3D" id="2.40.50.140">
    <property type="entry name" value="Nucleic acid-binding proteins"/>
    <property type="match status" value="4"/>
</dbReference>
<dbReference type="CDD" id="cd05688">
    <property type="entry name" value="S1_RPS1_repeat_ec3"/>
    <property type="match status" value="1"/>
</dbReference>
<dbReference type="FunFam" id="2.40.50.140:FF:000051">
    <property type="entry name" value="RNA-binding transcriptional accessory protein"/>
    <property type="match status" value="1"/>
</dbReference>
<evidence type="ECO:0000259" key="5">
    <source>
        <dbReference type="PROSITE" id="PS50126"/>
    </source>
</evidence>
<dbReference type="EMBL" id="MINN01000085">
    <property type="protein sequence ID" value="OIU71493.1"/>
    <property type="molecule type" value="Genomic_DNA"/>
</dbReference>
<reference evidence="6 7" key="1">
    <citation type="submission" date="2016-09" db="EMBL/GenBank/DDBJ databases">
        <title>Bacillus aquimaris SAMM genome sequence reveals colonization and biosurfactant production capacities.</title>
        <authorList>
            <person name="Waghmode S.R."/>
            <person name="Suryavanshi M.V."/>
        </authorList>
    </citation>
    <scope>NUCLEOTIDE SEQUENCE [LARGE SCALE GENOMIC DNA]</scope>
    <source>
        <strain evidence="6 7">SAMM</strain>
    </source>
</reference>
<dbReference type="GO" id="GO:0022627">
    <property type="term" value="C:cytosolic small ribosomal subunit"/>
    <property type="evidence" value="ECO:0007669"/>
    <property type="project" value="TreeGrafter"/>
</dbReference>
<dbReference type="InterPro" id="IPR035104">
    <property type="entry name" value="Ribosomal_protein_S1-like"/>
</dbReference>
<evidence type="ECO:0000256" key="2">
    <source>
        <dbReference type="ARBA" id="ARBA00022980"/>
    </source>
</evidence>
<proteinExistence type="inferred from homology"/>
<dbReference type="InterPro" id="IPR012340">
    <property type="entry name" value="NA-bd_OB-fold"/>
</dbReference>
<protein>
    <submittedName>
        <fullName evidence="6">30S ribosomal protein S1</fullName>
    </submittedName>
</protein>
<dbReference type="GO" id="GO:0003735">
    <property type="term" value="F:structural constituent of ribosome"/>
    <property type="evidence" value="ECO:0007669"/>
    <property type="project" value="TreeGrafter"/>
</dbReference>
<dbReference type="CDD" id="cd04465">
    <property type="entry name" value="S1_RPS1_repeat_ec2_hs2"/>
    <property type="match status" value="1"/>
</dbReference>
<comment type="function">
    <text evidence="4">Binds mRNA; thus facilitating recognition of the initiation point. It is needed to translate mRNA with a short Shine-Dalgarno (SD) purine-rich sequence.</text>
</comment>
<evidence type="ECO:0000313" key="6">
    <source>
        <dbReference type="EMBL" id="OIU71493.1"/>
    </source>
</evidence>
<dbReference type="FunFam" id="2.40.50.140:FF:000103">
    <property type="entry name" value="protein RRP5 homolog"/>
    <property type="match status" value="1"/>
</dbReference>
<dbReference type="InterPro" id="IPR003029">
    <property type="entry name" value="S1_domain"/>
</dbReference>
<dbReference type="PANTHER" id="PTHR10724:SF7">
    <property type="entry name" value="SMALL RIBOSOMAL SUBUNIT PROTEIN BS1C"/>
    <property type="match status" value="1"/>
</dbReference>
<feature type="domain" description="S1 motif" evidence="5">
    <location>
        <begin position="273"/>
        <end position="342"/>
    </location>
</feature>
<evidence type="ECO:0000313" key="7">
    <source>
        <dbReference type="Proteomes" id="UP000182062"/>
    </source>
</evidence>
<comment type="caution">
    <text evidence="6">The sequence shown here is derived from an EMBL/GenBank/DDBJ whole genome shotgun (WGS) entry which is preliminary data.</text>
</comment>
<dbReference type="OrthoDB" id="9804077at2"/>
<feature type="domain" description="S1 motif" evidence="5">
    <location>
        <begin position="102"/>
        <end position="167"/>
    </location>
</feature>
<dbReference type="AlphaFoldDB" id="A0A1J6W1L2"/>
<dbReference type="CDD" id="cd05687">
    <property type="entry name" value="S1_RPS1_repeat_ec1_hs1"/>
    <property type="match status" value="1"/>
</dbReference>
<dbReference type="SUPFAM" id="SSF50249">
    <property type="entry name" value="Nucleic acid-binding proteins"/>
    <property type="match status" value="4"/>
</dbReference>
<dbReference type="GO" id="GO:0003729">
    <property type="term" value="F:mRNA binding"/>
    <property type="evidence" value="ECO:0007669"/>
    <property type="project" value="UniProtKB-ARBA"/>
</dbReference>
<name>A0A1J6W1L2_9BACI</name>
<organism evidence="6 7">
    <name type="scientific">Rossellomorea aquimaris</name>
    <dbReference type="NCBI Taxonomy" id="189382"/>
    <lineage>
        <taxon>Bacteria</taxon>
        <taxon>Bacillati</taxon>
        <taxon>Bacillota</taxon>
        <taxon>Bacilli</taxon>
        <taxon>Bacillales</taxon>
        <taxon>Bacillaceae</taxon>
        <taxon>Rossellomorea</taxon>
    </lineage>
</organism>
<gene>
    <name evidence="6" type="ORF">BHE18_09285</name>
</gene>
<dbReference type="InterPro" id="IPR050437">
    <property type="entry name" value="Ribos_protein_bS1-like"/>
</dbReference>
<keyword evidence="7" id="KW-1185">Reference proteome</keyword>